<feature type="region of interest" description="Disordered" evidence="1">
    <location>
        <begin position="1"/>
        <end position="24"/>
    </location>
</feature>
<evidence type="ECO:0000313" key="2">
    <source>
        <dbReference type="EMBL" id="TFK88590.1"/>
    </source>
</evidence>
<protein>
    <submittedName>
        <fullName evidence="2">Uncharacterized protein</fullName>
    </submittedName>
</protein>
<sequence length="253" mass="28108">MLEASGASAGRSVTEGGPTGDLRAMPHRHSEFAIAWLMRDVTRHPAAFKFSPSTNTFALRPVPVVSSRSSIMHAADVSDAGHDKWDVVELHTFHPNYSPHPAKYHTYERLTTYAHRPFDTARCVGCNVSIPAGDTVVNPGCGHTYDVNCLRAMLANVLREYMGPPHKCCDGHVELSAVIRHLDEGTVQYLRDRHRITARSESLRPKWCDHCGTLLALGTNSTTDNFLRCEACLGHRSPLMKKSRHRDHTSTES</sequence>
<evidence type="ECO:0000313" key="3">
    <source>
        <dbReference type="Proteomes" id="UP000308197"/>
    </source>
</evidence>
<dbReference type="InParanoid" id="A0A5C3PK52"/>
<keyword evidence="3" id="KW-1185">Reference proteome</keyword>
<proteinExistence type="predicted"/>
<reference evidence="2 3" key="1">
    <citation type="journal article" date="2019" name="Nat. Ecol. Evol.">
        <title>Megaphylogeny resolves global patterns of mushroom evolution.</title>
        <authorList>
            <person name="Varga T."/>
            <person name="Krizsan K."/>
            <person name="Foldi C."/>
            <person name="Dima B."/>
            <person name="Sanchez-Garcia M."/>
            <person name="Sanchez-Ramirez S."/>
            <person name="Szollosi G.J."/>
            <person name="Szarkandi J.G."/>
            <person name="Papp V."/>
            <person name="Albert L."/>
            <person name="Andreopoulos W."/>
            <person name="Angelini C."/>
            <person name="Antonin V."/>
            <person name="Barry K.W."/>
            <person name="Bougher N.L."/>
            <person name="Buchanan P."/>
            <person name="Buyck B."/>
            <person name="Bense V."/>
            <person name="Catcheside P."/>
            <person name="Chovatia M."/>
            <person name="Cooper J."/>
            <person name="Damon W."/>
            <person name="Desjardin D."/>
            <person name="Finy P."/>
            <person name="Geml J."/>
            <person name="Haridas S."/>
            <person name="Hughes K."/>
            <person name="Justo A."/>
            <person name="Karasinski D."/>
            <person name="Kautmanova I."/>
            <person name="Kiss B."/>
            <person name="Kocsube S."/>
            <person name="Kotiranta H."/>
            <person name="LaButti K.M."/>
            <person name="Lechner B.E."/>
            <person name="Liimatainen K."/>
            <person name="Lipzen A."/>
            <person name="Lukacs Z."/>
            <person name="Mihaltcheva S."/>
            <person name="Morgado L.N."/>
            <person name="Niskanen T."/>
            <person name="Noordeloos M.E."/>
            <person name="Ohm R.A."/>
            <person name="Ortiz-Santana B."/>
            <person name="Ovrebo C."/>
            <person name="Racz N."/>
            <person name="Riley R."/>
            <person name="Savchenko A."/>
            <person name="Shiryaev A."/>
            <person name="Soop K."/>
            <person name="Spirin V."/>
            <person name="Szebenyi C."/>
            <person name="Tomsovsky M."/>
            <person name="Tulloss R.E."/>
            <person name="Uehling J."/>
            <person name="Grigoriev I.V."/>
            <person name="Vagvolgyi C."/>
            <person name="Papp T."/>
            <person name="Martin F.M."/>
            <person name="Miettinen O."/>
            <person name="Hibbett D.S."/>
            <person name="Nagy L.G."/>
        </authorList>
    </citation>
    <scope>NUCLEOTIDE SEQUENCE [LARGE SCALE GENOMIC DNA]</scope>
    <source>
        <strain evidence="2 3">HHB13444</strain>
    </source>
</reference>
<dbReference type="AlphaFoldDB" id="A0A5C3PK52"/>
<gene>
    <name evidence="2" type="ORF">K466DRAFT_564689</name>
</gene>
<evidence type="ECO:0000256" key="1">
    <source>
        <dbReference type="SAM" id="MobiDB-lite"/>
    </source>
</evidence>
<organism evidence="2 3">
    <name type="scientific">Polyporus arcularius HHB13444</name>
    <dbReference type="NCBI Taxonomy" id="1314778"/>
    <lineage>
        <taxon>Eukaryota</taxon>
        <taxon>Fungi</taxon>
        <taxon>Dikarya</taxon>
        <taxon>Basidiomycota</taxon>
        <taxon>Agaricomycotina</taxon>
        <taxon>Agaricomycetes</taxon>
        <taxon>Polyporales</taxon>
        <taxon>Polyporaceae</taxon>
        <taxon>Polyporus</taxon>
    </lineage>
</organism>
<name>A0A5C3PK52_9APHY</name>
<dbReference type="Proteomes" id="UP000308197">
    <property type="component" value="Unassembled WGS sequence"/>
</dbReference>
<dbReference type="EMBL" id="ML211107">
    <property type="protein sequence ID" value="TFK88590.1"/>
    <property type="molecule type" value="Genomic_DNA"/>
</dbReference>
<accession>A0A5C3PK52</accession>